<dbReference type="EMBL" id="AE016819">
    <property type="protein sequence ID" value="AAS54027.2"/>
    <property type="molecule type" value="Genomic_DNA"/>
</dbReference>
<dbReference type="InterPro" id="IPR039905">
    <property type="entry name" value="CD2BP2/Lin1"/>
</dbReference>
<dbReference type="InParanoid" id="Q752C0"/>
<dbReference type="FunCoup" id="Q752C0">
    <property type="interactions" value="732"/>
</dbReference>
<dbReference type="Gene3D" id="3.30.1490.40">
    <property type="match status" value="1"/>
</dbReference>
<protein>
    <submittedName>
        <fullName evidence="3">AFR655Cp</fullName>
    </submittedName>
</protein>
<dbReference type="KEGG" id="ago:AGOS_AFR655C"/>
<feature type="domain" description="GYF" evidence="2">
    <location>
        <begin position="289"/>
        <end position="346"/>
    </location>
</feature>
<organism evidence="3 4">
    <name type="scientific">Eremothecium gossypii (strain ATCC 10895 / CBS 109.51 / FGSC 9923 / NRRL Y-1056)</name>
    <name type="common">Yeast</name>
    <name type="synonym">Ashbya gossypii</name>
    <dbReference type="NCBI Taxonomy" id="284811"/>
    <lineage>
        <taxon>Eukaryota</taxon>
        <taxon>Fungi</taxon>
        <taxon>Dikarya</taxon>
        <taxon>Ascomycota</taxon>
        <taxon>Saccharomycotina</taxon>
        <taxon>Saccharomycetes</taxon>
        <taxon>Saccharomycetales</taxon>
        <taxon>Saccharomycetaceae</taxon>
        <taxon>Eremothecium</taxon>
    </lineage>
</organism>
<sequence>MSEDEIHHKAVRGLRELSDQSSAKVNLSEDEGFKRTNSSSTGRTKRRRVSDDVSESDADTNFVPGKQFNLEDDSDDSIHGMRFDVKKFEDDILGDDDAVFVSDSDHYSVEREAFNLEEERRTGVFDHNGNYLEVEKDEEEQEDQWLDDYKDPEVHKKTQLAQEKRANQQGLHASTKSYAYTLEDIVCRLVYFMPIDKDVLNALAILNKQRKKLRKEKEKAAQKGLDEESKTIGRHLKYISHGIDRITTLVSALQQKGIQNGYQLDRPAIEKLIEEEGIMSNQSDSYQAKIWAFKWLNDTKTDTEYFTSYEMQYWKENYFEGKVIVKYKEDPDEDSNWVHVDCLTFM</sequence>
<keyword evidence="4" id="KW-1185">Reference proteome</keyword>
<dbReference type="PANTHER" id="PTHR13138:SF3">
    <property type="entry name" value="CD2 ANTIGEN CYTOPLASMIC TAIL-BINDING PROTEIN 2"/>
    <property type="match status" value="1"/>
</dbReference>
<dbReference type="GO" id="GO:0005682">
    <property type="term" value="C:U5 snRNP"/>
    <property type="evidence" value="ECO:0000318"/>
    <property type="project" value="GO_Central"/>
</dbReference>
<dbReference type="eggNOG" id="KOG2950">
    <property type="taxonomic scope" value="Eukaryota"/>
</dbReference>
<name>Q752C0_EREGS</name>
<feature type="compositionally biased region" description="Basic and acidic residues" evidence="1">
    <location>
        <begin position="1"/>
        <end position="18"/>
    </location>
</feature>
<dbReference type="HOGENOM" id="CLU_065846_0_0_1"/>
<dbReference type="Pfam" id="PF02213">
    <property type="entry name" value="GYF"/>
    <property type="match status" value="1"/>
</dbReference>
<dbReference type="OMA" id="YEMQYWK"/>
<dbReference type="AlphaFoldDB" id="Q752C0"/>
<evidence type="ECO:0000259" key="2">
    <source>
        <dbReference type="SMART" id="SM00444"/>
    </source>
</evidence>
<accession>Q752C0</accession>
<evidence type="ECO:0000313" key="3">
    <source>
        <dbReference type="EMBL" id="AAS54027.2"/>
    </source>
</evidence>
<evidence type="ECO:0000313" key="4">
    <source>
        <dbReference type="Proteomes" id="UP000000591"/>
    </source>
</evidence>
<dbReference type="RefSeq" id="NP_986203.2">
    <property type="nucleotide sequence ID" value="NM_212339.2"/>
</dbReference>
<evidence type="ECO:0000256" key="1">
    <source>
        <dbReference type="SAM" id="MobiDB-lite"/>
    </source>
</evidence>
<dbReference type="PANTHER" id="PTHR13138">
    <property type="entry name" value="PROTEIN LIN1"/>
    <property type="match status" value="1"/>
</dbReference>
<dbReference type="InterPro" id="IPR003169">
    <property type="entry name" value="GYF"/>
</dbReference>
<dbReference type="InterPro" id="IPR035445">
    <property type="entry name" value="GYF-like_dom_sf"/>
</dbReference>
<dbReference type="SMART" id="SM00444">
    <property type="entry name" value="GYF"/>
    <property type="match status" value="1"/>
</dbReference>
<reference evidence="4" key="2">
    <citation type="journal article" date="2013" name="G3 (Bethesda)">
        <title>Genomes of Ashbya fungi isolated from insects reveal four mating-type loci, numerous translocations, lack of transposons, and distinct gene duplications.</title>
        <authorList>
            <person name="Dietrich F.S."/>
            <person name="Voegeli S."/>
            <person name="Kuo S."/>
            <person name="Philippsen P."/>
        </authorList>
    </citation>
    <scope>GENOME REANNOTATION</scope>
    <source>
        <strain evidence="4">ATCC 10895 / CBS 109.51 / FGSC 9923 / NRRL Y-1056</strain>
    </source>
</reference>
<dbReference type="STRING" id="284811.Q752C0"/>
<reference evidence="3 4" key="1">
    <citation type="journal article" date="2004" name="Science">
        <title>The Ashbya gossypii genome as a tool for mapping the ancient Saccharomyces cerevisiae genome.</title>
        <authorList>
            <person name="Dietrich F.S."/>
            <person name="Voegeli S."/>
            <person name="Brachat S."/>
            <person name="Lerch A."/>
            <person name="Gates K."/>
            <person name="Steiner S."/>
            <person name="Mohr C."/>
            <person name="Pohlmann R."/>
            <person name="Luedi P."/>
            <person name="Choi S."/>
            <person name="Wing R.A."/>
            <person name="Flavier A."/>
            <person name="Gaffney T.D."/>
            <person name="Philippsen P."/>
        </authorList>
    </citation>
    <scope>NUCLEOTIDE SEQUENCE [LARGE SCALE GENOMIC DNA]</scope>
    <source>
        <strain evidence="4">ATCC 10895 / CBS 109.51 / FGSC 9923 / NRRL Y-1056</strain>
    </source>
</reference>
<dbReference type="OrthoDB" id="331341at2759"/>
<dbReference type="Proteomes" id="UP000000591">
    <property type="component" value="Chromosome VI"/>
</dbReference>
<gene>
    <name evidence="3" type="ORF">AGOS_AFR655C</name>
</gene>
<proteinExistence type="predicted"/>
<feature type="region of interest" description="Disordered" evidence="1">
    <location>
        <begin position="1"/>
        <end position="73"/>
    </location>
</feature>
<dbReference type="GeneID" id="4622492"/>